<dbReference type="Proteomes" id="UP001595962">
    <property type="component" value="Unassembled WGS sequence"/>
</dbReference>
<dbReference type="PROSITE" id="PS51257">
    <property type="entry name" value="PROKAR_LIPOPROTEIN"/>
    <property type="match status" value="1"/>
</dbReference>
<reference evidence="3" key="1">
    <citation type="journal article" date="2019" name="Int. J. Syst. Evol. Microbiol.">
        <title>The Global Catalogue of Microorganisms (GCM) 10K type strain sequencing project: providing services to taxonomists for standard genome sequencing and annotation.</title>
        <authorList>
            <consortium name="The Broad Institute Genomics Platform"/>
            <consortium name="The Broad Institute Genome Sequencing Center for Infectious Disease"/>
            <person name="Wu L."/>
            <person name="Ma J."/>
        </authorList>
    </citation>
    <scope>NUCLEOTIDE SEQUENCE [LARGE SCALE GENOMIC DNA]</scope>
    <source>
        <strain evidence="3">DT28</strain>
    </source>
</reference>
<protein>
    <submittedName>
        <fullName evidence="2">DUF2799 domain-containing protein</fullName>
    </submittedName>
</protein>
<evidence type="ECO:0000313" key="3">
    <source>
        <dbReference type="Proteomes" id="UP001595962"/>
    </source>
</evidence>
<keyword evidence="1" id="KW-0175">Coiled coil</keyword>
<feature type="coiled-coil region" evidence="1">
    <location>
        <begin position="121"/>
        <end position="192"/>
    </location>
</feature>
<gene>
    <name evidence="2" type="ORF">ACFO3I_08265</name>
</gene>
<dbReference type="InterPro" id="IPR021242">
    <property type="entry name" value="DUF2799"/>
</dbReference>
<name>A0ABV9JL75_9GAMM</name>
<comment type="caution">
    <text evidence="2">The sequence shown here is derived from an EMBL/GenBank/DDBJ whole genome shotgun (WGS) entry which is preliminary data.</text>
</comment>
<evidence type="ECO:0000256" key="1">
    <source>
        <dbReference type="SAM" id="Coils"/>
    </source>
</evidence>
<dbReference type="EMBL" id="JBHSGB010000006">
    <property type="protein sequence ID" value="MFC4655005.1"/>
    <property type="molecule type" value="Genomic_DNA"/>
</dbReference>
<organism evidence="2 3">
    <name type="scientific">Rheinheimera marina</name>
    <dbReference type="NCBI Taxonomy" id="1774958"/>
    <lineage>
        <taxon>Bacteria</taxon>
        <taxon>Pseudomonadati</taxon>
        <taxon>Pseudomonadota</taxon>
        <taxon>Gammaproteobacteria</taxon>
        <taxon>Chromatiales</taxon>
        <taxon>Chromatiaceae</taxon>
        <taxon>Rheinheimera</taxon>
    </lineage>
</organism>
<proteinExistence type="predicted"/>
<sequence length="202" mass="22792">MKHLLLLLPVLSLVACSSISQQECQLGDWFAIGKTDAQQGIEASKFRSYQQECAKHGLSSDFQAYQQGHAAGAIEFCQYDNGVLWGQQGKSFNPLCSGALETEFRLGYERGRQWYGAKVALENLQQVFEQNNDTIKELEQRIDSNTDALAATKDVERKQELTSENKSLRKQLGQLQRSQGQLQRDLQQAELNFSLMQKLEGL</sequence>
<evidence type="ECO:0000313" key="2">
    <source>
        <dbReference type="EMBL" id="MFC4655005.1"/>
    </source>
</evidence>
<accession>A0ABV9JL75</accession>
<dbReference type="RefSeq" id="WP_377333239.1">
    <property type="nucleotide sequence ID" value="NZ_JBHSGB010000006.1"/>
</dbReference>
<dbReference type="Pfam" id="PF10973">
    <property type="entry name" value="DUF2799"/>
    <property type="match status" value="1"/>
</dbReference>
<keyword evidence="3" id="KW-1185">Reference proteome</keyword>